<dbReference type="InterPro" id="IPR027417">
    <property type="entry name" value="P-loop_NTPase"/>
</dbReference>
<name>A0AAF0ZX10_SOLVR</name>
<keyword evidence="3" id="KW-0067">ATP-binding</keyword>
<reference evidence="5" key="1">
    <citation type="submission" date="2023-08" db="EMBL/GenBank/DDBJ databases">
        <title>A de novo genome assembly of Solanum verrucosum Schlechtendal, a Mexican diploid species geographically isolated from the other diploid A-genome species in potato relatives.</title>
        <authorList>
            <person name="Hosaka K."/>
        </authorList>
    </citation>
    <scope>NUCLEOTIDE SEQUENCE</scope>
    <source>
        <tissue evidence="5">Young leaves</tissue>
    </source>
</reference>
<feature type="domain" description="NB-ARC" evidence="4">
    <location>
        <begin position="2"/>
        <end position="40"/>
    </location>
</feature>
<dbReference type="InterPro" id="IPR042197">
    <property type="entry name" value="Apaf_helical"/>
</dbReference>
<dbReference type="SUPFAM" id="SSF52540">
    <property type="entry name" value="P-loop containing nucleoside triphosphate hydrolases"/>
    <property type="match status" value="1"/>
</dbReference>
<dbReference type="Gene3D" id="1.10.8.430">
    <property type="entry name" value="Helical domain of apoptotic protease-activating factors"/>
    <property type="match status" value="1"/>
</dbReference>
<keyword evidence="6" id="KW-1185">Reference proteome</keyword>
<sequence length="109" mass="12038">MTFTTRGRDVCQAMEAHKIMEVGNLSKEEAWILFRQKVGNSVDDPSLHEIAKEVAKECKGMPIAIITVARALKFNNIQAFMGGNKKLVMAMKPNVVSAEANVCDSEARK</sequence>
<keyword evidence="1" id="KW-0433">Leucine-rich repeat</keyword>
<evidence type="ECO:0000313" key="6">
    <source>
        <dbReference type="Proteomes" id="UP001234989"/>
    </source>
</evidence>
<dbReference type="EMBL" id="CP133621">
    <property type="protein sequence ID" value="WMV52833.1"/>
    <property type="molecule type" value="Genomic_DNA"/>
</dbReference>
<feature type="non-terminal residue" evidence="5">
    <location>
        <position position="109"/>
    </location>
</feature>
<dbReference type="GO" id="GO:0005524">
    <property type="term" value="F:ATP binding"/>
    <property type="evidence" value="ECO:0007669"/>
    <property type="project" value="UniProtKB-KW"/>
</dbReference>
<dbReference type="GO" id="GO:0006952">
    <property type="term" value="P:defense response"/>
    <property type="evidence" value="ECO:0007669"/>
    <property type="project" value="UniProtKB-KW"/>
</dbReference>
<dbReference type="Pfam" id="PF00931">
    <property type="entry name" value="NB-ARC"/>
    <property type="match status" value="1"/>
</dbReference>
<evidence type="ECO:0000256" key="1">
    <source>
        <dbReference type="ARBA" id="ARBA00022614"/>
    </source>
</evidence>
<organism evidence="5 6">
    <name type="scientific">Solanum verrucosum</name>
    <dbReference type="NCBI Taxonomy" id="315347"/>
    <lineage>
        <taxon>Eukaryota</taxon>
        <taxon>Viridiplantae</taxon>
        <taxon>Streptophyta</taxon>
        <taxon>Embryophyta</taxon>
        <taxon>Tracheophyta</taxon>
        <taxon>Spermatophyta</taxon>
        <taxon>Magnoliopsida</taxon>
        <taxon>eudicotyledons</taxon>
        <taxon>Gunneridae</taxon>
        <taxon>Pentapetalae</taxon>
        <taxon>asterids</taxon>
        <taxon>lamiids</taxon>
        <taxon>Solanales</taxon>
        <taxon>Solanaceae</taxon>
        <taxon>Solanoideae</taxon>
        <taxon>Solaneae</taxon>
        <taxon>Solanum</taxon>
    </lineage>
</organism>
<gene>
    <name evidence="5" type="ORF">MTR67_046218</name>
</gene>
<proteinExistence type="predicted"/>
<dbReference type="InterPro" id="IPR050905">
    <property type="entry name" value="Plant_NBS-LRR"/>
</dbReference>
<evidence type="ECO:0000256" key="3">
    <source>
        <dbReference type="ARBA" id="ARBA00022840"/>
    </source>
</evidence>
<accession>A0AAF0ZX10</accession>
<keyword evidence="3" id="KW-0547">Nucleotide-binding</keyword>
<evidence type="ECO:0000313" key="5">
    <source>
        <dbReference type="EMBL" id="WMV52833.1"/>
    </source>
</evidence>
<dbReference type="InterPro" id="IPR002182">
    <property type="entry name" value="NB-ARC"/>
</dbReference>
<dbReference type="PANTHER" id="PTHR33463">
    <property type="entry name" value="NB-ARC DOMAIN-CONTAINING PROTEIN-RELATED"/>
    <property type="match status" value="1"/>
</dbReference>
<evidence type="ECO:0000256" key="2">
    <source>
        <dbReference type="ARBA" id="ARBA00022821"/>
    </source>
</evidence>
<dbReference type="GO" id="GO:0043531">
    <property type="term" value="F:ADP binding"/>
    <property type="evidence" value="ECO:0007669"/>
    <property type="project" value="InterPro"/>
</dbReference>
<dbReference type="PANTHER" id="PTHR33463:SF198">
    <property type="entry name" value="RPP4C3"/>
    <property type="match status" value="1"/>
</dbReference>
<keyword evidence="2" id="KW-0611">Plant defense</keyword>
<dbReference type="AlphaFoldDB" id="A0AAF0ZX10"/>
<dbReference type="Proteomes" id="UP001234989">
    <property type="component" value="Chromosome 10"/>
</dbReference>
<protein>
    <recommendedName>
        <fullName evidence="4">NB-ARC domain-containing protein</fullName>
    </recommendedName>
</protein>
<evidence type="ECO:0000259" key="4">
    <source>
        <dbReference type="Pfam" id="PF00931"/>
    </source>
</evidence>